<dbReference type="InterPro" id="IPR001789">
    <property type="entry name" value="Sig_transdc_resp-reg_receiver"/>
</dbReference>
<keyword evidence="10" id="KW-1185">Reference proteome</keyword>
<dbReference type="InterPro" id="IPR000160">
    <property type="entry name" value="GGDEF_dom"/>
</dbReference>
<evidence type="ECO:0000256" key="2">
    <source>
        <dbReference type="ARBA" id="ARBA00023012"/>
    </source>
</evidence>
<dbReference type="Gene3D" id="3.30.70.270">
    <property type="match status" value="1"/>
</dbReference>
<dbReference type="PROSITE" id="PS50887">
    <property type="entry name" value="GGDEF"/>
    <property type="match status" value="1"/>
</dbReference>
<dbReference type="PANTHER" id="PTHR48111">
    <property type="entry name" value="REGULATOR OF RPOS"/>
    <property type="match status" value="1"/>
</dbReference>
<dbReference type="InterPro" id="IPR011006">
    <property type="entry name" value="CheY-like_superfamily"/>
</dbReference>
<evidence type="ECO:0000259" key="7">
    <source>
        <dbReference type="PROSITE" id="PS50110"/>
    </source>
</evidence>
<evidence type="ECO:0000313" key="9">
    <source>
        <dbReference type="EMBL" id="GIG75287.1"/>
    </source>
</evidence>
<evidence type="ECO:0000313" key="10">
    <source>
        <dbReference type="Proteomes" id="UP000653674"/>
    </source>
</evidence>
<dbReference type="RefSeq" id="WP_239075609.1">
    <property type="nucleotide sequence ID" value="NZ_BAAAQJ010000021.1"/>
</dbReference>
<dbReference type="AlphaFoldDB" id="A0A8J3PMV2"/>
<dbReference type="SMART" id="SM00448">
    <property type="entry name" value="REC"/>
    <property type="match status" value="1"/>
</dbReference>
<proteinExistence type="predicted"/>
<reference evidence="9" key="1">
    <citation type="submission" date="2021-01" db="EMBL/GenBank/DDBJ databases">
        <title>Whole genome shotgun sequence of Planosporangium flavigriseum NBRC 105377.</title>
        <authorList>
            <person name="Komaki H."/>
            <person name="Tamura T."/>
        </authorList>
    </citation>
    <scope>NUCLEOTIDE SEQUENCE</scope>
    <source>
        <strain evidence="9">NBRC 105377</strain>
    </source>
</reference>
<dbReference type="Gene3D" id="3.40.50.2300">
    <property type="match status" value="1"/>
</dbReference>
<evidence type="ECO:0000256" key="6">
    <source>
        <dbReference type="PROSITE-ProRule" id="PRU00169"/>
    </source>
</evidence>
<dbReference type="Gene3D" id="6.10.250.690">
    <property type="match status" value="1"/>
</dbReference>
<evidence type="ECO:0000256" key="1">
    <source>
        <dbReference type="ARBA" id="ARBA00022553"/>
    </source>
</evidence>
<name>A0A8J3PMV2_9ACTN</name>
<keyword evidence="2" id="KW-0902">Two-component regulatory system</keyword>
<keyword evidence="3" id="KW-0805">Transcription regulation</keyword>
<dbReference type="SUPFAM" id="SSF55073">
    <property type="entry name" value="Nucleotide cyclase"/>
    <property type="match status" value="1"/>
</dbReference>
<dbReference type="GO" id="GO:0000976">
    <property type="term" value="F:transcription cis-regulatory region binding"/>
    <property type="evidence" value="ECO:0007669"/>
    <property type="project" value="TreeGrafter"/>
</dbReference>
<dbReference type="GO" id="GO:0006355">
    <property type="term" value="P:regulation of DNA-templated transcription"/>
    <property type="evidence" value="ECO:0007669"/>
    <property type="project" value="TreeGrafter"/>
</dbReference>
<dbReference type="GO" id="GO:0005829">
    <property type="term" value="C:cytosol"/>
    <property type="evidence" value="ECO:0007669"/>
    <property type="project" value="TreeGrafter"/>
</dbReference>
<dbReference type="Proteomes" id="UP000653674">
    <property type="component" value="Unassembled WGS sequence"/>
</dbReference>
<evidence type="ECO:0000256" key="4">
    <source>
        <dbReference type="ARBA" id="ARBA00023125"/>
    </source>
</evidence>
<comment type="caution">
    <text evidence="9">The sequence shown here is derived from an EMBL/GenBank/DDBJ whole genome shotgun (WGS) entry which is preliminary data.</text>
</comment>
<dbReference type="Pfam" id="PF00072">
    <property type="entry name" value="Response_reg"/>
    <property type="match status" value="1"/>
</dbReference>
<dbReference type="SUPFAM" id="SSF52172">
    <property type="entry name" value="CheY-like"/>
    <property type="match status" value="1"/>
</dbReference>
<dbReference type="InterPro" id="IPR043128">
    <property type="entry name" value="Rev_trsase/Diguanyl_cyclase"/>
</dbReference>
<dbReference type="EMBL" id="BONU01000029">
    <property type="protein sequence ID" value="GIG75287.1"/>
    <property type="molecule type" value="Genomic_DNA"/>
</dbReference>
<organism evidence="9 10">
    <name type="scientific">Planosporangium flavigriseum</name>
    <dbReference type="NCBI Taxonomy" id="373681"/>
    <lineage>
        <taxon>Bacteria</taxon>
        <taxon>Bacillati</taxon>
        <taxon>Actinomycetota</taxon>
        <taxon>Actinomycetes</taxon>
        <taxon>Micromonosporales</taxon>
        <taxon>Micromonosporaceae</taxon>
        <taxon>Planosporangium</taxon>
    </lineage>
</organism>
<feature type="domain" description="GGDEF" evidence="8">
    <location>
        <begin position="168"/>
        <end position="322"/>
    </location>
</feature>
<dbReference type="GO" id="GO:0032993">
    <property type="term" value="C:protein-DNA complex"/>
    <property type="evidence" value="ECO:0007669"/>
    <property type="project" value="TreeGrafter"/>
</dbReference>
<dbReference type="Pfam" id="PF00990">
    <property type="entry name" value="GGDEF"/>
    <property type="match status" value="1"/>
</dbReference>
<sequence>MSVEGVAAGVGLTEPRPDLLIVVDDDVDIARFVEVNLKLEGYEVLLAHDGEEALVSIERHQPALAIIDLTMPKMDGLELTRQLRANPLTSAMPVIMLTARGLTADKVLGLTAGADDYLVKPFDTMELVARVRSTLRRHQEAREISPLTGLPGNTRILREIADRVHSGTDYAVCHIDIDRFKSVNDVYGFARGDEFITALARSLHRAVVGVGLPPAFLGHIGGDDFIVVCTPEQVYPVTERAVVDFEAAADALYDPADRDRGYAQVVKRNGEVQRAALVTLSIGVAVSSDRRNAGPREIIEIATEMKTVAKGYDGSYVAMDRRRA</sequence>
<feature type="domain" description="Response regulatory" evidence="7">
    <location>
        <begin position="19"/>
        <end position="135"/>
    </location>
</feature>
<dbReference type="PANTHER" id="PTHR48111:SF1">
    <property type="entry name" value="TWO-COMPONENT RESPONSE REGULATOR ORR33"/>
    <property type="match status" value="1"/>
</dbReference>
<keyword evidence="1 6" id="KW-0597">Phosphoprotein</keyword>
<dbReference type="InterPro" id="IPR029787">
    <property type="entry name" value="Nucleotide_cyclase"/>
</dbReference>
<evidence type="ECO:0000256" key="5">
    <source>
        <dbReference type="ARBA" id="ARBA00023163"/>
    </source>
</evidence>
<dbReference type="CDD" id="cd01949">
    <property type="entry name" value="GGDEF"/>
    <property type="match status" value="1"/>
</dbReference>
<dbReference type="PROSITE" id="PS50110">
    <property type="entry name" value="RESPONSE_REGULATORY"/>
    <property type="match status" value="1"/>
</dbReference>
<gene>
    <name evidence="9" type="ORF">Pfl04_36910</name>
</gene>
<evidence type="ECO:0000259" key="8">
    <source>
        <dbReference type="PROSITE" id="PS50887"/>
    </source>
</evidence>
<dbReference type="SMART" id="SM00267">
    <property type="entry name" value="GGDEF"/>
    <property type="match status" value="1"/>
</dbReference>
<dbReference type="GO" id="GO:0000156">
    <property type="term" value="F:phosphorelay response regulator activity"/>
    <property type="evidence" value="ECO:0007669"/>
    <property type="project" value="TreeGrafter"/>
</dbReference>
<accession>A0A8J3PMV2</accession>
<evidence type="ECO:0000256" key="3">
    <source>
        <dbReference type="ARBA" id="ARBA00023015"/>
    </source>
</evidence>
<evidence type="ECO:0008006" key="11">
    <source>
        <dbReference type="Google" id="ProtNLM"/>
    </source>
</evidence>
<keyword evidence="4" id="KW-0238">DNA-binding</keyword>
<feature type="modified residue" description="4-aspartylphosphate" evidence="6">
    <location>
        <position position="68"/>
    </location>
</feature>
<protein>
    <recommendedName>
        <fullName evidence="11">Response regulator receiver modulated diguanylate cyclase</fullName>
    </recommendedName>
</protein>
<keyword evidence="5" id="KW-0804">Transcription</keyword>
<dbReference type="NCBIfam" id="TIGR00254">
    <property type="entry name" value="GGDEF"/>
    <property type="match status" value="1"/>
</dbReference>
<dbReference type="InterPro" id="IPR039420">
    <property type="entry name" value="WalR-like"/>
</dbReference>